<comment type="caution">
    <text evidence="3">The sequence shown here is derived from an EMBL/GenBank/DDBJ whole genome shotgun (WGS) entry which is preliminary data.</text>
</comment>
<organism evidence="3 4">
    <name type="scientific">Paenibacillus anaericanus</name>
    <dbReference type="NCBI Taxonomy" id="170367"/>
    <lineage>
        <taxon>Bacteria</taxon>
        <taxon>Bacillati</taxon>
        <taxon>Bacillota</taxon>
        <taxon>Bacilli</taxon>
        <taxon>Bacillales</taxon>
        <taxon>Paenibacillaceae</taxon>
        <taxon>Paenibacillus</taxon>
    </lineage>
</organism>
<dbReference type="SUPFAM" id="SSF69304">
    <property type="entry name" value="Tricorn protease N-terminal domain"/>
    <property type="match status" value="1"/>
</dbReference>
<feature type="signal peptide" evidence="1">
    <location>
        <begin position="1"/>
        <end position="23"/>
    </location>
</feature>
<evidence type="ECO:0000313" key="4">
    <source>
        <dbReference type="Proteomes" id="UP000279446"/>
    </source>
</evidence>
<evidence type="ECO:0000256" key="1">
    <source>
        <dbReference type="SAM" id="SignalP"/>
    </source>
</evidence>
<name>A0A3S1KC65_9BACL</name>
<dbReference type="InterPro" id="IPR011042">
    <property type="entry name" value="6-blade_b-propeller_TolB-like"/>
</dbReference>
<feature type="domain" description="Prolow-density lipoprotein receptor-related protein 1-like beta-propeller" evidence="2">
    <location>
        <begin position="46"/>
        <end position="251"/>
    </location>
</feature>
<protein>
    <submittedName>
        <fullName evidence="3">DUF5050 domain-containing protein</fullName>
    </submittedName>
</protein>
<evidence type="ECO:0000259" key="2">
    <source>
        <dbReference type="Pfam" id="PF16472"/>
    </source>
</evidence>
<sequence length="317" mass="34835">MRKILISTIMIIALLIGALPASAAVKENKVVWLGDYADKASRGVNLSIVDGKTNITNRIYQEDAFSPILVGDWVYFLKQNPDSDVIMGQIVKAKVDGSELTEVTKESTYSSFTVEGQVIYFGGYDKDYKNQIGSMNLDGTGEKVLFSGLSFWSYTVGKGYVFYVDTENGSILYRMKLDGTGKTAISKKSVAPRDGGYALFGSTLFFSEETYDVTPQKWYLQEADGKNLKTFTSKGTVTPIAFQNKVFFFEETIVNKSKKSVTTLTKINREGTGKKTVATIAEGDKFIGVVGTTFVYKTAAGKIYQIGQDGKVTKLAK</sequence>
<keyword evidence="1" id="KW-0732">Signal</keyword>
<dbReference type="Proteomes" id="UP000279446">
    <property type="component" value="Unassembled WGS sequence"/>
</dbReference>
<reference evidence="3 4" key="1">
    <citation type="submission" date="2018-12" db="EMBL/GenBank/DDBJ databases">
        <authorList>
            <person name="Sun L."/>
            <person name="Chen Z."/>
        </authorList>
    </citation>
    <scope>NUCLEOTIDE SEQUENCE [LARGE SCALE GENOMIC DNA]</scope>
    <source>
        <strain evidence="3 4">DSM 15890</strain>
    </source>
</reference>
<gene>
    <name evidence="3" type="ORF">EJP82_01645</name>
</gene>
<dbReference type="RefSeq" id="WP_127190261.1">
    <property type="nucleotide sequence ID" value="NZ_RZNY01000001.1"/>
</dbReference>
<feature type="chain" id="PRO_5018734278" evidence="1">
    <location>
        <begin position="24"/>
        <end position="317"/>
    </location>
</feature>
<keyword evidence="4" id="KW-1185">Reference proteome</keyword>
<dbReference type="AlphaFoldDB" id="A0A3S1KC65"/>
<dbReference type="OrthoDB" id="2571553at2"/>
<evidence type="ECO:0000313" key="3">
    <source>
        <dbReference type="EMBL" id="RUT48667.1"/>
    </source>
</evidence>
<proteinExistence type="predicted"/>
<accession>A0A3S1KC65</accession>
<dbReference type="InterPro" id="IPR032485">
    <property type="entry name" value="LRP1-like_beta_prop"/>
</dbReference>
<dbReference type="Pfam" id="PF16472">
    <property type="entry name" value="DUF5050"/>
    <property type="match status" value="1"/>
</dbReference>
<dbReference type="Gene3D" id="2.120.10.30">
    <property type="entry name" value="TolB, C-terminal domain"/>
    <property type="match status" value="1"/>
</dbReference>
<dbReference type="EMBL" id="RZNY01000001">
    <property type="protein sequence ID" value="RUT48667.1"/>
    <property type="molecule type" value="Genomic_DNA"/>
</dbReference>